<dbReference type="InterPro" id="IPR054094">
    <property type="entry name" value="Androglobin_IV"/>
</dbReference>
<evidence type="ECO:0000259" key="4">
    <source>
        <dbReference type="PROSITE" id="PS52042"/>
    </source>
</evidence>
<evidence type="ECO:0000313" key="5">
    <source>
        <dbReference type="Ensembl" id="ENSDLAP00005023817.2"/>
    </source>
</evidence>
<accession>A0A8C4EZ63</accession>
<feature type="compositionally biased region" description="Basic residues" evidence="2">
    <location>
        <begin position="1489"/>
        <end position="1498"/>
    </location>
</feature>
<dbReference type="Pfam" id="PF22068">
    <property type="entry name" value="Androglobin_II"/>
    <property type="match status" value="1"/>
</dbReference>
<dbReference type="SUPFAM" id="SSF54001">
    <property type="entry name" value="Cysteine proteinases"/>
    <property type="match status" value="1"/>
</dbReference>
<name>A0A8C4EZ63_DICLA</name>
<dbReference type="OrthoDB" id="9374162at2759"/>
<feature type="region of interest" description="Disordered" evidence="2">
    <location>
        <begin position="58"/>
        <end position="81"/>
    </location>
</feature>
<feature type="compositionally biased region" description="Basic and acidic residues" evidence="2">
    <location>
        <begin position="493"/>
        <end position="509"/>
    </location>
</feature>
<dbReference type="Pfam" id="PF00648">
    <property type="entry name" value="Peptidase_C2"/>
    <property type="match status" value="1"/>
</dbReference>
<feature type="region of interest" description="Disordered" evidence="2">
    <location>
        <begin position="1"/>
        <end position="36"/>
    </location>
</feature>
<dbReference type="InterPro" id="IPR054093">
    <property type="entry name" value="Androglobin_II"/>
</dbReference>
<dbReference type="RefSeq" id="XP_051265303.1">
    <property type="nucleotide sequence ID" value="XM_051409343.1"/>
</dbReference>
<organism evidence="5 6">
    <name type="scientific">Dicentrarchus labrax</name>
    <name type="common">European seabass</name>
    <name type="synonym">Morone labrax</name>
    <dbReference type="NCBI Taxonomy" id="13489"/>
    <lineage>
        <taxon>Eukaryota</taxon>
        <taxon>Metazoa</taxon>
        <taxon>Chordata</taxon>
        <taxon>Craniata</taxon>
        <taxon>Vertebrata</taxon>
        <taxon>Euteleostomi</taxon>
        <taxon>Actinopterygii</taxon>
        <taxon>Neopterygii</taxon>
        <taxon>Teleostei</taxon>
        <taxon>Neoteleostei</taxon>
        <taxon>Acanthomorphata</taxon>
        <taxon>Eupercaria</taxon>
        <taxon>Moronidae</taxon>
        <taxon>Dicentrarchus</taxon>
    </lineage>
</organism>
<feature type="region of interest" description="Disordered" evidence="2">
    <location>
        <begin position="287"/>
        <end position="322"/>
    </location>
</feature>
<dbReference type="InterPro" id="IPR053033">
    <property type="entry name" value="Androglobin-like"/>
</dbReference>
<dbReference type="PROSITE" id="PS50096">
    <property type="entry name" value="IQ"/>
    <property type="match status" value="1"/>
</dbReference>
<dbReference type="InterPro" id="IPR057249">
    <property type="entry name" value="Globin_CP_ADGB"/>
</dbReference>
<reference evidence="5" key="1">
    <citation type="submission" date="2025-08" db="UniProtKB">
        <authorList>
            <consortium name="Ensembl"/>
        </authorList>
    </citation>
    <scope>IDENTIFICATION</scope>
</reference>
<dbReference type="GO" id="GO:0004198">
    <property type="term" value="F:calcium-dependent cysteine-type endopeptidase activity"/>
    <property type="evidence" value="ECO:0007669"/>
    <property type="project" value="InterPro"/>
</dbReference>
<reference evidence="5" key="2">
    <citation type="submission" date="2025-09" db="UniProtKB">
        <authorList>
            <consortium name="Ensembl"/>
        </authorList>
    </citation>
    <scope>IDENTIFICATION</scope>
</reference>
<feature type="compositionally biased region" description="Polar residues" evidence="2">
    <location>
        <begin position="477"/>
        <end position="491"/>
    </location>
</feature>
<dbReference type="Ensembl" id="ENSDLAT00005025479.2">
    <property type="protein sequence ID" value="ENSDLAP00005023817.2"/>
    <property type="gene ID" value="ENSDLAG00005010905.2"/>
</dbReference>
<proteinExistence type="predicted"/>
<feature type="compositionally biased region" description="Basic and acidic residues" evidence="2">
    <location>
        <begin position="462"/>
        <end position="476"/>
    </location>
</feature>
<evidence type="ECO:0000256" key="1">
    <source>
        <dbReference type="PROSITE-ProRule" id="PRU00239"/>
    </source>
</evidence>
<keyword evidence="6" id="KW-1185">Reference proteome</keyword>
<dbReference type="GO" id="GO:0006508">
    <property type="term" value="P:proteolysis"/>
    <property type="evidence" value="ECO:0007669"/>
    <property type="project" value="InterPro"/>
</dbReference>
<feature type="compositionally biased region" description="Low complexity" evidence="2">
    <location>
        <begin position="1467"/>
        <end position="1476"/>
    </location>
</feature>
<feature type="region of interest" description="Disordered" evidence="2">
    <location>
        <begin position="1459"/>
        <end position="1498"/>
    </location>
</feature>
<feature type="region of interest" description="Disordered" evidence="2">
    <location>
        <begin position="1112"/>
        <end position="1166"/>
    </location>
</feature>
<dbReference type="PROSITE" id="PS52042">
    <property type="entry name" value="GLOBIN_CP_ADGB"/>
    <property type="match status" value="1"/>
</dbReference>
<feature type="compositionally biased region" description="Polar residues" evidence="2">
    <location>
        <begin position="1346"/>
        <end position="1358"/>
    </location>
</feature>
<dbReference type="PANTHER" id="PTHR46298:SF1">
    <property type="entry name" value="ANDROGLOBIN"/>
    <property type="match status" value="1"/>
</dbReference>
<dbReference type="InterPro" id="IPR001300">
    <property type="entry name" value="Peptidase_C2_calpain_cat"/>
</dbReference>
<dbReference type="InterPro" id="IPR054095">
    <property type="entry name" value="Androglobin_V"/>
</dbReference>
<evidence type="ECO:0000313" key="6">
    <source>
        <dbReference type="Proteomes" id="UP000694389"/>
    </source>
</evidence>
<feature type="region of interest" description="Disordered" evidence="2">
    <location>
        <begin position="1212"/>
        <end position="1259"/>
    </location>
</feature>
<comment type="caution">
    <text evidence="1">Lacks conserved residue(s) required for the propagation of feature annotation.</text>
</comment>
<dbReference type="GeneID" id="127368487"/>
<feature type="compositionally biased region" description="Polar residues" evidence="2">
    <location>
        <begin position="1477"/>
        <end position="1487"/>
    </location>
</feature>
<dbReference type="InterPro" id="IPR038765">
    <property type="entry name" value="Papain-like_cys_pep_sf"/>
</dbReference>
<dbReference type="Proteomes" id="UP000694389">
    <property type="component" value="Unassembled WGS sequence"/>
</dbReference>
<dbReference type="GeneTree" id="ENSGT00390000014904"/>
<protein>
    <submittedName>
        <fullName evidence="5">Androglobin</fullName>
    </submittedName>
</protein>
<evidence type="ECO:0000256" key="2">
    <source>
        <dbReference type="SAM" id="MobiDB-lite"/>
    </source>
</evidence>
<dbReference type="OMA" id="DMYKEMR"/>
<dbReference type="Pfam" id="PF22070">
    <property type="entry name" value="Androglobin_V"/>
    <property type="match status" value="1"/>
</dbReference>
<dbReference type="PANTHER" id="PTHR46298">
    <property type="entry name" value="ANDROGLOBIN"/>
    <property type="match status" value="1"/>
</dbReference>
<feature type="region of interest" description="Disordered" evidence="2">
    <location>
        <begin position="1320"/>
        <end position="1358"/>
    </location>
</feature>
<feature type="compositionally biased region" description="Basic and acidic residues" evidence="2">
    <location>
        <begin position="58"/>
        <end position="71"/>
    </location>
</feature>
<dbReference type="CTD" id="79747"/>
<gene>
    <name evidence="5" type="primary">adgb</name>
</gene>
<feature type="compositionally biased region" description="Basic and acidic residues" evidence="2">
    <location>
        <begin position="1218"/>
        <end position="1242"/>
    </location>
</feature>
<sequence>MSKGQPKKKESSSSKVSLTDRQTEAASLVATSSESLGSAWRCKFPIWPEWNDAEVNKEKWDSSKGAEDGKTKSPNAPFFEDPEGKISLPPSLKVHSWKRPTEFIVNKGLTVVENQMTFDLISPNDHLICSELMRWIISEIYIVWALHNCTATEQDVWRPWEHVYSLCKVVKGHVPLYNNYGKYMVRLYWMGCWRKITVDDSMPFDEENNLLLPASTCQSELWPMLLAKALIKVANKNVVSEVCREMGELTFIHTLTGWIPEISPIKSLYLGKTWDFLQDTVPVFTHPDETLPETKPQTADPAAGRDSSCNNSKSPLPEQEKSKGNSMVVVCASYYPLQPHNNSVGFGQMANSSEFLRRCGLSLLYSHIVLLTRTRACQLEAPPKPHPVPRWKLIRPRKEIMVNDEPRKLPLSKPEQFIEVASPFLYYRVKSSVGPVLDLEAKQSAQRKRSYGSPLVSIAEREETECRKGLEPDAAERTTSSANNTTDQTEVTAEDRKKDNDDISNDRPKTAMKVHVTEEPSPPVKRILQETWVELDDFAKCFQTLLVFHKPQIYPHHIQKSHFKSTVLSKTATGTNCTGSSTHSLTGSLPMTYAVASPECPEVRGTHYLCVDTVQPSQILISFSVLLLWGDTAEEKKEMSAACGSAVLIAHSYSWISLQSQLPVLTIKTTSSKAAMLNLPPGRHVLSFHAKAALGYHIHLCSTTPFIFGDEETVMPHLTKESARFTEQASSIFRALSRVVFSFSDEQDQPAARRMLEKAYCPQNTNTSLGKHHKVFNSAVYYMLREALGRKLTAEERFALLALTGDPSLLATDHKEYSPTLNAESKHPESWRDREPTDREVKAVTALQAGFKGHLVREVFNASKPGTKENLTASKTLSDMWPEVESDTEKNAAFLLRYIIDHSERKAELYPCQQDEWTRITFADYSVPLQDTANSWVLVFREVFLVPKEMLLVPKVYSPIPNCLLHIVNNDTGEELDMVLNKVATHVYKPNKLGYTFVAEAVTPESPPLGAKWRMRLIGSRELLPKLSCETPLNTFSVREFRDYYIPNDKNIVCRYHVQVTTDVLGTIHFQTSKPDVLIHLSILDQEKEVASNRGKGQVVIPVFSFLANKASSHTDEKKQKQEGSPTQNKGVKVVDTSQQRDGENGTAGKSDSLSDQSQPPTKTMGHKYVVQAEVLYKSWDLDESQLAFVHMLRDLEKNEMRVHKLEDLKCSSTADTPSRDGHKSDTPKANRKGEGDKEKGKPAAISKSGSRQETSLDLTKPNWTLRVVSDKSKTESIKVTKDTERMDRIKAVKKAWEMAESGRWAKALQSRLKFLKQLQHQESDETTTDDAESREHAASRSATSLSPSDQKLTDTSCSCPPMDYTPFIRRQKDFPVLMDSQIEEIQQRERLEKIQTYRLGRDNVLEHQKQQEHNRKELMRRQLEMYENMQAALWQRCKKFLDACEAFSSRQMASVKKEQEEKQALEEAQQAVLEKTTPTSSATQQPKKLAKSAGKKK</sequence>
<dbReference type="Pfam" id="PF22069">
    <property type="entry name" value="Androglobin_IV"/>
    <property type="match status" value="1"/>
</dbReference>
<feature type="compositionally biased region" description="Polar residues" evidence="2">
    <location>
        <begin position="1248"/>
        <end position="1258"/>
    </location>
</feature>
<feature type="domain" description="Calpain catalytic" evidence="3">
    <location>
        <begin position="73"/>
        <end position="266"/>
    </location>
</feature>
<feature type="domain" description="Globin" evidence="4">
    <location>
        <begin position="699"/>
        <end position="902"/>
    </location>
</feature>
<feature type="compositionally biased region" description="Polar residues" evidence="2">
    <location>
        <begin position="1123"/>
        <end position="1138"/>
    </location>
</feature>
<feature type="compositionally biased region" description="Basic and acidic residues" evidence="2">
    <location>
        <begin position="1113"/>
        <end position="1122"/>
    </location>
</feature>
<evidence type="ECO:0000259" key="3">
    <source>
        <dbReference type="PROSITE" id="PS50203"/>
    </source>
</evidence>
<feature type="region of interest" description="Disordered" evidence="2">
    <location>
        <begin position="462"/>
        <end position="518"/>
    </location>
</feature>
<dbReference type="PROSITE" id="PS50203">
    <property type="entry name" value="CALPAIN_CAT"/>
    <property type="match status" value="1"/>
</dbReference>
<dbReference type="CDD" id="cd22307">
    <property type="entry name" value="Adgb_C_mid-like"/>
    <property type="match status" value="1"/>
</dbReference>
<feature type="compositionally biased region" description="Polar residues" evidence="2">
    <location>
        <begin position="1148"/>
        <end position="1162"/>
    </location>
</feature>